<evidence type="ECO:0000256" key="8">
    <source>
        <dbReference type="ARBA" id="ARBA00022763"/>
    </source>
</evidence>
<evidence type="ECO:0000313" key="12">
    <source>
        <dbReference type="EMBL" id="MCS3918564.1"/>
    </source>
</evidence>
<keyword evidence="6 12" id="KW-0489">Methyltransferase</keyword>
<evidence type="ECO:0000256" key="4">
    <source>
        <dbReference type="ARBA" id="ARBA00011918"/>
    </source>
</evidence>
<evidence type="ECO:0000256" key="1">
    <source>
        <dbReference type="ARBA" id="ARBA00001286"/>
    </source>
</evidence>
<evidence type="ECO:0000256" key="6">
    <source>
        <dbReference type="ARBA" id="ARBA00022603"/>
    </source>
</evidence>
<dbReference type="Pfam" id="PF01035">
    <property type="entry name" value="DNA_binding_1"/>
    <property type="match status" value="1"/>
</dbReference>
<proteinExistence type="inferred from homology"/>
<dbReference type="NCBIfam" id="TIGR00589">
    <property type="entry name" value="ogt"/>
    <property type="match status" value="1"/>
</dbReference>
<dbReference type="PANTHER" id="PTHR46460:SF1">
    <property type="entry name" value="METHYLATED-DNA--PROTEIN-CYSTEINE METHYLTRANSFERASE"/>
    <property type="match status" value="1"/>
</dbReference>
<keyword evidence="8" id="KW-0227">DNA damage</keyword>
<comment type="function">
    <text evidence="2">Involved in the cellular defense against the biological effects of O6-methylguanine (O6-MeG) and O4-methylthymine (O4-MeT) in DNA. Repairs the methylated nucleobase in DNA by stoichiometrically transferring the methyl group to a cysteine residue in the enzyme. This is a suicide reaction: the enzyme is irreversibly inactivated.</text>
</comment>
<reference evidence="12 13" key="1">
    <citation type="submission" date="2022-08" db="EMBL/GenBank/DDBJ databases">
        <title>Bacterial and archaeal communities from various locations to study Microbial Dark Matter (Phase II).</title>
        <authorList>
            <person name="Stepanauskas R."/>
        </authorList>
    </citation>
    <scope>NUCLEOTIDE SEQUENCE [LARGE SCALE GENOMIC DNA]</scope>
    <source>
        <strain evidence="12 13">PD1</strain>
    </source>
</reference>
<dbReference type="RefSeq" id="WP_259094525.1">
    <property type="nucleotide sequence ID" value="NZ_CP130454.1"/>
</dbReference>
<dbReference type="PROSITE" id="PS00374">
    <property type="entry name" value="MGMT"/>
    <property type="match status" value="1"/>
</dbReference>
<dbReference type="InterPro" id="IPR001497">
    <property type="entry name" value="MethylDNA_cys_MeTrfase_AS"/>
</dbReference>
<comment type="catalytic activity">
    <reaction evidence="10">
        <text>a 6-O-methyl-2'-deoxyguanosine in DNA + L-cysteinyl-[protein] = S-methyl-L-cysteinyl-[protein] + a 2'-deoxyguanosine in DNA</text>
        <dbReference type="Rhea" id="RHEA:24000"/>
        <dbReference type="Rhea" id="RHEA-COMP:10131"/>
        <dbReference type="Rhea" id="RHEA-COMP:10132"/>
        <dbReference type="Rhea" id="RHEA-COMP:11367"/>
        <dbReference type="Rhea" id="RHEA-COMP:11368"/>
        <dbReference type="ChEBI" id="CHEBI:29950"/>
        <dbReference type="ChEBI" id="CHEBI:82612"/>
        <dbReference type="ChEBI" id="CHEBI:85445"/>
        <dbReference type="ChEBI" id="CHEBI:85448"/>
        <dbReference type="EC" id="2.1.1.63"/>
    </reaction>
</comment>
<protein>
    <recommendedName>
        <fullName evidence="5">Methylated-DNA--protein-cysteine methyltransferase</fullName>
        <ecNumber evidence="4">2.1.1.63</ecNumber>
    </recommendedName>
</protein>
<evidence type="ECO:0000256" key="3">
    <source>
        <dbReference type="ARBA" id="ARBA00008711"/>
    </source>
</evidence>
<comment type="caution">
    <text evidence="12">The sequence shown here is derived from an EMBL/GenBank/DDBJ whole genome shotgun (WGS) entry which is preliminary data.</text>
</comment>
<dbReference type="InterPro" id="IPR036217">
    <property type="entry name" value="MethylDNA_cys_MeTrfase_DNAb"/>
</dbReference>
<dbReference type="EMBL" id="JANUCP010000002">
    <property type="protein sequence ID" value="MCS3918564.1"/>
    <property type="molecule type" value="Genomic_DNA"/>
</dbReference>
<dbReference type="Proteomes" id="UP001204798">
    <property type="component" value="Unassembled WGS sequence"/>
</dbReference>
<sequence>MGAAMRKVEGWGWVGVGTTEKGVARIVLPKSSKKDVEKALQDFRNEVNQSLAEICLQAISRYLNGEPAALEQIPIDWDFVPPIHRSILLTLRQTVPLGQTITYGELARRCGMPKAARLVGQAMAKNPVPILVPCHRVIRSDGSLGGFSGGTTLKKKLLELEQRISSTEVGVSKTKPSKAR</sequence>
<dbReference type="GO" id="GO:0032259">
    <property type="term" value="P:methylation"/>
    <property type="evidence" value="ECO:0007669"/>
    <property type="project" value="UniProtKB-KW"/>
</dbReference>
<organism evidence="12 13">
    <name type="scientific">Candidatus Fervidibacter sacchari</name>
    <dbReference type="NCBI Taxonomy" id="1448929"/>
    <lineage>
        <taxon>Bacteria</taxon>
        <taxon>Candidatus Fervidibacterota</taxon>
        <taxon>Candidatus Fervidibacter</taxon>
    </lineage>
</organism>
<evidence type="ECO:0000256" key="2">
    <source>
        <dbReference type="ARBA" id="ARBA00003317"/>
    </source>
</evidence>
<evidence type="ECO:0000256" key="5">
    <source>
        <dbReference type="ARBA" id="ARBA00015377"/>
    </source>
</evidence>
<gene>
    <name evidence="12" type="ORF">M2350_000964</name>
</gene>
<comment type="catalytic activity">
    <reaction evidence="1">
        <text>a 4-O-methyl-thymidine in DNA + L-cysteinyl-[protein] = a thymidine in DNA + S-methyl-L-cysteinyl-[protein]</text>
        <dbReference type="Rhea" id="RHEA:53428"/>
        <dbReference type="Rhea" id="RHEA-COMP:10131"/>
        <dbReference type="Rhea" id="RHEA-COMP:10132"/>
        <dbReference type="Rhea" id="RHEA-COMP:13555"/>
        <dbReference type="Rhea" id="RHEA-COMP:13556"/>
        <dbReference type="ChEBI" id="CHEBI:29950"/>
        <dbReference type="ChEBI" id="CHEBI:82612"/>
        <dbReference type="ChEBI" id="CHEBI:137386"/>
        <dbReference type="ChEBI" id="CHEBI:137387"/>
        <dbReference type="EC" id="2.1.1.63"/>
    </reaction>
</comment>
<accession>A0ABT2ELK9</accession>
<evidence type="ECO:0000256" key="9">
    <source>
        <dbReference type="ARBA" id="ARBA00023204"/>
    </source>
</evidence>
<evidence type="ECO:0000313" key="13">
    <source>
        <dbReference type="Proteomes" id="UP001204798"/>
    </source>
</evidence>
<keyword evidence="13" id="KW-1185">Reference proteome</keyword>
<evidence type="ECO:0000259" key="11">
    <source>
        <dbReference type="Pfam" id="PF01035"/>
    </source>
</evidence>
<evidence type="ECO:0000256" key="7">
    <source>
        <dbReference type="ARBA" id="ARBA00022679"/>
    </source>
</evidence>
<dbReference type="Gene3D" id="1.10.10.10">
    <property type="entry name" value="Winged helix-like DNA-binding domain superfamily/Winged helix DNA-binding domain"/>
    <property type="match status" value="1"/>
</dbReference>
<dbReference type="InterPro" id="IPR014048">
    <property type="entry name" value="MethylDNA_cys_MeTrfase_DNA-bd"/>
</dbReference>
<keyword evidence="7 12" id="KW-0808">Transferase</keyword>
<feature type="domain" description="Methylated-DNA-[protein]-cysteine S-methyltransferase DNA binding" evidence="11">
    <location>
        <begin position="86"/>
        <end position="162"/>
    </location>
</feature>
<dbReference type="InterPro" id="IPR036388">
    <property type="entry name" value="WH-like_DNA-bd_sf"/>
</dbReference>
<dbReference type="SUPFAM" id="SSF46767">
    <property type="entry name" value="Methylated DNA-protein cysteine methyltransferase, C-terminal domain"/>
    <property type="match status" value="1"/>
</dbReference>
<name>A0ABT2ELK9_9BACT</name>
<evidence type="ECO:0000256" key="10">
    <source>
        <dbReference type="ARBA" id="ARBA00049348"/>
    </source>
</evidence>
<comment type="similarity">
    <text evidence="3">Belongs to the MGMT family.</text>
</comment>
<dbReference type="GO" id="GO:0003908">
    <property type="term" value="F:methylated-DNA-[protein]-cysteine S-methyltransferase activity"/>
    <property type="evidence" value="ECO:0007669"/>
    <property type="project" value="UniProtKB-EC"/>
</dbReference>
<dbReference type="PANTHER" id="PTHR46460">
    <property type="entry name" value="METHYLATED-DNA--PROTEIN-CYSTEINE METHYLTRANSFERASE"/>
    <property type="match status" value="1"/>
</dbReference>
<dbReference type="EC" id="2.1.1.63" evidence="4"/>
<dbReference type="CDD" id="cd06445">
    <property type="entry name" value="ATase"/>
    <property type="match status" value="1"/>
</dbReference>
<keyword evidence="9" id="KW-0234">DNA repair</keyword>